<keyword evidence="2" id="KW-0456">Lyase</keyword>
<evidence type="ECO:0000259" key="4">
    <source>
        <dbReference type="Pfam" id="PF04127"/>
    </source>
</evidence>
<evidence type="ECO:0008006" key="6">
    <source>
        <dbReference type="Google" id="ProtNLM"/>
    </source>
</evidence>
<dbReference type="GO" id="GO:0004632">
    <property type="term" value="F:phosphopantothenate--cysteine ligase activity"/>
    <property type="evidence" value="ECO:0007669"/>
    <property type="project" value="InterPro"/>
</dbReference>
<dbReference type="Gene3D" id="3.40.50.1950">
    <property type="entry name" value="Flavin prenyltransferase-like"/>
    <property type="match status" value="1"/>
</dbReference>
<dbReference type="InterPro" id="IPR036551">
    <property type="entry name" value="Flavin_trans-like"/>
</dbReference>
<dbReference type="GO" id="GO:0010181">
    <property type="term" value="F:FMN binding"/>
    <property type="evidence" value="ECO:0007669"/>
    <property type="project" value="InterPro"/>
</dbReference>
<feature type="domain" description="Flavoprotein" evidence="3">
    <location>
        <begin position="1"/>
        <end position="167"/>
    </location>
</feature>
<organism evidence="5">
    <name type="scientific">marine metagenome</name>
    <dbReference type="NCBI Taxonomy" id="408172"/>
    <lineage>
        <taxon>unclassified sequences</taxon>
        <taxon>metagenomes</taxon>
        <taxon>ecological metagenomes</taxon>
    </lineage>
</organism>
<dbReference type="GO" id="GO:0015941">
    <property type="term" value="P:pantothenate catabolic process"/>
    <property type="evidence" value="ECO:0007669"/>
    <property type="project" value="InterPro"/>
</dbReference>
<dbReference type="GO" id="GO:0004633">
    <property type="term" value="F:phosphopantothenoylcysteine decarboxylase activity"/>
    <property type="evidence" value="ECO:0007669"/>
    <property type="project" value="InterPro"/>
</dbReference>
<dbReference type="Pfam" id="PF02441">
    <property type="entry name" value="Flavoprotein"/>
    <property type="match status" value="1"/>
</dbReference>
<dbReference type="InterPro" id="IPR007085">
    <property type="entry name" value="DNA/pantothenate-metab_flavo_C"/>
</dbReference>
<feature type="domain" description="DNA/pantothenate metabolism flavoprotein C-terminal" evidence="4">
    <location>
        <begin position="180"/>
        <end position="386"/>
    </location>
</feature>
<proteinExistence type="inferred from homology"/>
<dbReference type="GO" id="GO:0071513">
    <property type="term" value="C:phosphopantothenoylcysteine decarboxylase complex"/>
    <property type="evidence" value="ECO:0007669"/>
    <property type="project" value="TreeGrafter"/>
</dbReference>
<dbReference type="InterPro" id="IPR035929">
    <property type="entry name" value="CoaB-like_sf"/>
</dbReference>
<name>A0A381RTY9_9ZZZZ</name>
<dbReference type="PANTHER" id="PTHR14359">
    <property type="entry name" value="HOMO-OLIGOMERIC FLAVIN CONTAINING CYS DECARBOXYLASE FAMILY"/>
    <property type="match status" value="1"/>
</dbReference>
<dbReference type="GO" id="GO:0015937">
    <property type="term" value="P:coenzyme A biosynthetic process"/>
    <property type="evidence" value="ECO:0007669"/>
    <property type="project" value="InterPro"/>
</dbReference>
<sequence>MKMLFIISASIAIKKCNAILKALSNQQIFINCIVTNNAKKMTNLEDLKKSIKGKIYSDSSEKNNKMFHIKLTRKTDLIVVCPATANIIAKYANGFADDLASTSLIASNKQIIFIPAMNAEMWNNSINQKNVSKLMDMGVEFIGPEYGHLSCDEVGLGRLSNAKKIQGILIQNLNRSQIFKNKKCLITAGPTLEPIDPIRYISNHSSGKQGYEVAKQMILSGAKVTLVSGPTNIQAPYQAKLIKVKTAKEMFTAAKKHSGVDIAIFTAAVSDASPRKLFNYKIKKENLKNIILKKNRDILQNISSLKKNRPNIVIGFAAETTNHINNAKKKLQSKKCDAIIVNKIDNNKVFGSDHNKVSFIKNNYVKNLKKMSKANVAKELIQFISQLKTN</sequence>
<accession>A0A381RTY9</accession>
<evidence type="ECO:0000256" key="2">
    <source>
        <dbReference type="ARBA" id="ARBA00023239"/>
    </source>
</evidence>
<gene>
    <name evidence="5" type="ORF">METZ01_LOCUS47292</name>
</gene>
<dbReference type="NCBIfam" id="TIGR00521">
    <property type="entry name" value="coaBC_dfp"/>
    <property type="match status" value="1"/>
</dbReference>
<evidence type="ECO:0000313" key="5">
    <source>
        <dbReference type="EMBL" id="SUZ94438.1"/>
    </source>
</evidence>
<dbReference type="InterPro" id="IPR005252">
    <property type="entry name" value="CoaBC"/>
</dbReference>
<reference evidence="5" key="1">
    <citation type="submission" date="2018-05" db="EMBL/GenBank/DDBJ databases">
        <authorList>
            <person name="Lanie J.A."/>
            <person name="Ng W.-L."/>
            <person name="Kazmierczak K.M."/>
            <person name="Andrzejewski T.M."/>
            <person name="Davidsen T.M."/>
            <person name="Wayne K.J."/>
            <person name="Tettelin H."/>
            <person name="Glass J.I."/>
            <person name="Rusch D."/>
            <person name="Podicherti R."/>
            <person name="Tsui H.-C.T."/>
            <person name="Winkler M.E."/>
        </authorList>
    </citation>
    <scope>NUCLEOTIDE SEQUENCE</scope>
</reference>
<dbReference type="PANTHER" id="PTHR14359:SF6">
    <property type="entry name" value="PHOSPHOPANTOTHENOYLCYSTEINE DECARBOXYLASE"/>
    <property type="match status" value="1"/>
</dbReference>
<dbReference type="InterPro" id="IPR003382">
    <property type="entry name" value="Flavoprotein"/>
</dbReference>
<dbReference type="EMBL" id="UINC01002235">
    <property type="protein sequence ID" value="SUZ94438.1"/>
    <property type="molecule type" value="Genomic_DNA"/>
</dbReference>
<dbReference type="SUPFAM" id="SSF52507">
    <property type="entry name" value="Homo-oligomeric flavin-containing Cys decarboxylases, HFCD"/>
    <property type="match status" value="1"/>
</dbReference>
<dbReference type="AlphaFoldDB" id="A0A381RTY9"/>
<dbReference type="SUPFAM" id="SSF102645">
    <property type="entry name" value="CoaB-like"/>
    <property type="match status" value="1"/>
</dbReference>
<evidence type="ECO:0000256" key="1">
    <source>
        <dbReference type="ARBA" id="ARBA00022793"/>
    </source>
</evidence>
<dbReference type="Gene3D" id="3.40.50.10300">
    <property type="entry name" value="CoaB-like"/>
    <property type="match status" value="1"/>
</dbReference>
<keyword evidence="1" id="KW-0210">Decarboxylase</keyword>
<dbReference type="HAMAP" id="MF_02225">
    <property type="entry name" value="CoaBC"/>
    <property type="match status" value="1"/>
</dbReference>
<evidence type="ECO:0000259" key="3">
    <source>
        <dbReference type="Pfam" id="PF02441"/>
    </source>
</evidence>
<dbReference type="Pfam" id="PF04127">
    <property type="entry name" value="DFP"/>
    <property type="match status" value="1"/>
</dbReference>
<protein>
    <recommendedName>
        <fullName evidence="6">Flavoprotein domain-containing protein</fullName>
    </recommendedName>
</protein>